<feature type="non-terminal residue" evidence="2">
    <location>
        <position position="1"/>
    </location>
</feature>
<feature type="non-terminal residue" evidence="2">
    <location>
        <position position="266"/>
    </location>
</feature>
<name>X1EGP6_9ZZZZ</name>
<protein>
    <recommendedName>
        <fullName evidence="1">Peptidase M28 domain-containing protein</fullName>
    </recommendedName>
</protein>
<accession>X1EGP6</accession>
<proteinExistence type="predicted"/>
<dbReference type="InterPro" id="IPR007484">
    <property type="entry name" value="Peptidase_M28"/>
</dbReference>
<gene>
    <name evidence="2" type="ORF">S03H2_21688</name>
</gene>
<feature type="domain" description="Peptidase M28" evidence="1">
    <location>
        <begin position="40"/>
        <end position="178"/>
    </location>
</feature>
<organism evidence="2">
    <name type="scientific">marine sediment metagenome</name>
    <dbReference type="NCBI Taxonomy" id="412755"/>
    <lineage>
        <taxon>unclassified sequences</taxon>
        <taxon>metagenomes</taxon>
        <taxon>ecological metagenomes</taxon>
    </lineage>
</organism>
<dbReference type="EMBL" id="BARU01011577">
    <property type="protein sequence ID" value="GAH31782.1"/>
    <property type="molecule type" value="Genomic_DNA"/>
</dbReference>
<dbReference type="Pfam" id="PF04389">
    <property type="entry name" value="Peptidase_M28"/>
    <property type="match status" value="1"/>
</dbReference>
<sequence>LSVPASGDCIYFMQKYIMDFLSSCGVYGQMDELGNIYIVKGKAKYYPCLTAHMDTVHRYATPQVVESFDEKCNSKVFTAEEGIGGDDKVGIFVCLSLLKQLDTVKIVFFNGEESGGTGSDGAIDSFFEDIGYMLAIDRNGNSDYVNNYLGEPSTTKKFDDKIKHILDWFGYKETTGMFTDVFNLKENEKIDVCGCNFSCGYYLSHTTSEYVVEREVYRVIRMILKMIKRLGHKKYEHTFEYSYSYKKYTSGLYGSMAKNTSHTKGY</sequence>
<comment type="caution">
    <text evidence="2">The sequence shown here is derived from an EMBL/GenBank/DDBJ whole genome shotgun (WGS) entry which is preliminary data.</text>
</comment>
<reference evidence="2" key="1">
    <citation type="journal article" date="2014" name="Front. Microbiol.">
        <title>High frequency of phylogenetically diverse reductive dehalogenase-homologous genes in deep subseafloor sedimentary metagenomes.</title>
        <authorList>
            <person name="Kawai M."/>
            <person name="Futagami T."/>
            <person name="Toyoda A."/>
            <person name="Takaki Y."/>
            <person name="Nishi S."/>
            <person name="Hori S."/>
            <person name="Arai W."/>
            <person name="Tsubouchi T."/>
            <person name="Morono Y."/>
            <person name="Uchiyama I."/>
            <person name="Ito T."/>
            <person name="Fujiyama A."/>
            <person name="Inagaki F."/>
            <person name="Takami H."/>
        </authorList>
    </citation>
    <scope>NUCLEOTIDE SEQUENCE</scope>
    <source>
        <strain evidence="2">Expedition CK06-06</strain>
    </source>
</reference>
<dbReference type="SUPFAM" id="SSF53187">
    <property type="entry name" value="Zn-dependent exopeptidases"/>
    <property type="match status" value="1"/>
</dbReference>
<dbReference type="Gene3D" id="3.40.630.10">
    <property type="entry name" value="Zn peptidases"/>
    <property type="match status" value="1"/>
</dbReference>
<evidence type="ECO:0000313" key="2">
    <source>
        <dbReference type="EMBL" id="GAH31782.1"/>
    </source>
</evidence>
<dbReference type="AlphaFoldDB" id="X1EGP6"/>
<evidence type="ECO:0000259" key="1">
    <source>
        <dbReference type="Pfam" id="PF04389"/>
    </source>
</evidence>